<feature type="region of interest" description="Disordered" evidence="7">
    <location>
        <begin position="450"/>
        <end position="535"/>
    </location>
</feature>
<feature type="transmembrane region" description="Helical" evidence="8">
    <location>
        <begin position="386"/>
        <end position="409"/>
    </location>
</feature>
<dbReference type="AlphaFoldDB" id="A0A423SSZ9"/>
<keyword evidence="11" id="KW-1185">Reference proteome</keyword>
<feature type="compositionally biased region" description="Polar residues" evidence="7">
    <location>
        <begin position="789"/>
        <end position="798"/>
    </location>
</feature>
<gene>
    <name evidence="10" type="ORF">C7M84_014609</name>
</gene>
<evidence type="ECO:0000256" key="5">
    <source>
        <dbReference type="ARBA" id="ARBA00023157"/>
    </source>
</evidence>
<dbReference type="PANTHER" id="PTHR45656:SF4">
    <property type="entry name" value="PROTEIN CBR-CLEC-78"/>
    <property type="match status" value="1"/>
</dbReference>
<evidence type="ECO:0000256" key="1">
    <source>
        <dbReference type="ARBA" id="ARBA00022723"/>
    </source>
</evidence>
<feature type="compositionally biased region" description="Basic and acidic residues" evidence="7">
    <location>
        <begin position="604"/>
        <end position="626"/>
    </location>
</feature>
<evidence type="ECO:0000256" key="7">
    <source>
        <dbReference type="SAM" id="MobiDB-lite"/>
    </source>
</evidence>
<dbReference type="SMART" id="SM00032">
    <property type="entry name" value="CCP"/>
    <property type="match status" value="4"/>
</dbReference>
<feature type="disulfide bond" evidence="6">
    <location>
        <begin position="285"/>
        <end position="312"/>
    </location>
</feature>
<evidence type="ECO:0000313" key="11">
    <source>
        <dbReference type="Proteomes" id="UP000283509"/>
    </source>
</evidence>
<dbReference type="Pfam" id="PF00084">
    <property type="entry name" value="Sushi"/>
    <property type="match status" value="4"/>
</dbReference>
<feature type="non-terminal residue" evidence="10">
    <location>
        <position position="1"/>
    </location>
</feature>
<feature type="compositionally biased region" description="Basic and acidic residues" evidence="7">
    <location>
        <begin position="567"/>
        <end position="597"/>
    </location>
</feature>
<dbReference type="GO" id="GO:0046872">
    <property type="term" value="F:metal ion binding"/>
    <property type="evidence" value="ECO:0007669"/>
    <property type="project" value="UniProtKB-KW"/>
</dbReference>
<reference evidence="10 11" key="1">
    <citation type="submission" date="2018-04" db="EMBL/GenBank/DDBJ databases">
        <authorList>
            <person name="Zhang X."/>
            <person name="Yuan J."/>
            <person name="Li F."/>
            <person name="Xiang J."/>
        </authorList>
    </citation>
    <scope>NUCLEOTIDE SEQUENCE [LARGE SCALE GENOMIC DNA]</scope>
    <source>
        <tissue evidence="10">Muscle</tissue>
    </source>
</reference>
<keyword evidence="8" id="KW-0812">Transmembrane</keyword>
<dbReference type="InterPro" id="IPR008979">
    <property type="entry name" value="Galactose-bd-like_sf"/>
</dbReference>
<dbReference type="OrthoDB" id="6127264at2759"/>
<dbReference type="SUPFAM" id="SSF49785">
    <property type="entry name" value="Galactose-binding domain-like"/>
    <property type="match status" value="1"/>
</dbReference>
<dbReference type="SUPFAM" id="SSF57535">
    <property type="entry name" value="Complement control module/SCR domain"/>
    <property type="match status" value="4"/>
</dbReference>
<protein>
    <submittedName>
        <fullName evidence="10">Putative c4b-binding protein beta chain</fullName>
    </submittedName>
</protein>
<evidence type="ECO:0000256" key="6">
    <source>
        <dbReference type="PROSITE-ProRule" id="PRU00302"/>
    </source>
</evidence>
<organism evidence="10 11">
    <name type="scientific">Penaeus vannamei</name>
    <name type="common">Whiteleg shrimp</name>
    <name type="synonym">Litopenaeus vannamei</name>
    <dbReference type="NCBI Taxonomy" id="6689"/>
    <lineage>
        <taxon>Eukaryota</taxon>
        <taxon>Metazoa</taxon>
        <taxon>Ecdysozoa</taxon>
        <taxon>Arthropoda</taxon>
        <taxon>Crustacea</taxon>
        <taxon>Multicrustacea</taxon>
        <taxon>Malacostraca</taxon>
        <taxon>Eumalacostraca</taxon>
        <taxon>Eucarida</taxon>
        <taxon>Decapoda</taxon>
        <taxon>Dendrobranchiata</taxon>
        <taxon>Penaeoidea</taxon>
        <taxon>Penaeidae</taxon>
        <taxon>Penaeus</taxon>
    </lineage>
</organism>
<keyword evidence="8" id="KW-0472">Membrane</keyword>
<dbReference type="InterPro" id="IPR000436">
    <property type="entry name" value="Sushi_SCR_CCP_dom"/>
</dbReference>
<feature type="compositionally biased region" description="Pro residues" evidence="7">
    <location>
        <begin position="697"/>
        <end position="708"/>
    </location>
</feature>
<feature type="domain" description="Sushi" evidence="9">
    <location>
        <begin position="198"/>
        <end position="252"/>
    </location>
</feature>
<keyword evidence="2" id="KW-0732">Signal</keyword>
<comment type="caution">
    <text evidence="6">Lacks conserved residue(s) required for the propagation of feature annotation.</text>
</comment>
<dbReference type="Pfam" id="PF22633">
    <property type="entry name" value="F5_F8_type_C_2"/>
    <property type="match status" value="1"/>
</dbReference>
<dbReference type="EMBL" id="QCYY01002822">
    <property type="protein sequence ID" value="ROT67319.1"/>
    <property type="molecule type" value="Genomic_DNA"/>
</dbReference>
<keyword evidence="3" id="KW-0677">Repeat</keyword>
<evidence type="ECO:0000313" key="10">
    <source>
        <dbReference type="EMBL" id="ROT67319.1"/>
    </source>
</evidence>
<sequence length="816" mass="87291">EQCGRPGRPVNGTVSTSGRFYFPGERVAYKCLEGFVLFGADERTCHKNGTWSDEVPLCDFNLARGKRALQSATLWSYVPEMAVDGNPDTCSFTPRGPDPRWWQVHLGHKFNVMSVGVTISPGSFQEFTIYVIELLTDNKALYKPCTTFKGVFQTHKAIFQCNDGLGHPGQFVYIRDDREEQEYFGLCEVEVFAFRERIPCGEPEVPVEGEVEREGETKAMYTCRAGFRLEGDPVLTCSSKGKWEGQAPRCKESQCPPPGHVSHGFIEVANFRGVYGYGTVATYSCNPGYVLQGNSTRTCDHSGKWTLEPPSCQAVTCGPPPVFANARYTLLNGSTHWNGIAVYSCADGFRLHRDTGDTVSTCMDSGSWKFINDAAGAAEPQGTQGLVVALAIMAGLLTAAMLVVGVLLARRHLISGPGSLRSLVRSSPTKDATLYGAMVGPRHHDVSNTVSASSVAGTTPSSLGPMGGPGAPPPRGALFQQNLLANLPLRPPDQHSLAGSHGTAATASELDDDPNYAQIPGQEPPYERVRTRSEHSYETLRKKSFASDLDSEAGSALDDKDSVGYESLKDAKGKDSGYETVREKDHDYETVKSKEPGYETLKGAADHGYETVREAGPRHHGYETLKPKPPPPRTEGGAGEGEDTVPDILQNLSSGAQGGDVPPEIMALYARVDKTKKRRRAAASDSDSPLPSAASSPTPPDAEIPPSSPSSDFSHAPTSSGVSSASAHSPVCPSISSTSSTASISEPPTDVSFVSEASAPAAGAQAARELIRKFNRLTSDEEAPFPRSRQGSVASDTGSLRPLPPLPKDSSSPTTP</sequence>
<dbReference type="Gene3D" id="2.10.70.10">
    <property type="entry name" value="Complement Module, domain 1"/>
    <property type="match status" value="4"/>
</dbReference>
<reference evidence="10 11" key="2">
    <citation type="submission" date="2019-01" db="EMBL/GenBank/DDBJ databases">
        <title>The decoding of complex shrimp genome reveals the adaptation for benthos swimmer, frequently molting mechanism and breeding impact on genome.</title>
        <authorList>
            <person name="Sun Y."/>
            <person name="Gao Y."/>
            <person name="Yu Y."/>
        </authorList>
    </citation>
    <scope>NUCLEOTIDE SEQUENCE [LARGE SCALE GENOMIC DNA]</scope>
    <source>
        <tissue evidence="10">Muscle</tissue>
    </source>
</reference>
<evidence type="ECO:0000256" key="8">
    <source>
        <dbReference type="SAM" id="Phobius"/>
    </source>
</evidence>
<feature type="domain" description="Sushi" evidence="9">
    <location>
        <begin position="315"/>
        <end position="384"/>
    </location>
</feature>
<keyword evidence="8" id="KW-1133">Transmembrane helix</keyword>
<comment type="caution">
    <text evidence="10">The sequence shown here is derived from an EMBL/GenBank/DDBJ whole genome shotgun (WGS) entry which is preliminary data.</text>
</comment>
<dbReference type="PANTHER" id="PTHR45656">
    <property type="entry name" value="PROTEIN CBR-CLEC-78"/>
    <property type="match status" value="1"/>
</dbReference>
<keyword evidence="5 6" id="KW-1015">Disulfide bond</keyword>
<evidence type="ECO:0000256" key="4">
    <source>
        <dbReference type="ARBA" id="ARBA00022837"/>
    </source>
</evidence>
<accession>A0A423SSZ9</accession>
<evidence type="ECO:0000256" key="3">
    <source>
        <dbReference type="ARBA" id="ARBA00022737"/>
    </source>
</evidence>
<dbReference type="InterPro" id="IPR035976">
    <property type="entry name" value="Sushi/SCR/CCP_sf"/>
</dbReference>
<dbReference type="Gene3D" id="2.60.120.260">
    <property type="entry name" value="Galactose-binding domain-like"/>
    <property type="match status" value="1"/>
</dbReference>
<feature type="compositionally biased region" description="Low complexity" evidence="7">
    <location>
        <begin position="683"/>
        <end position="696"/>
    </location>
</feature>
<feature type="region of interest" description="Disordered" evidence="7">
    <location>
        <begin position="775"/>
        <end position="816"/>
    </location>
</feature>
<evidence type="ECO:0000256" key="2">
    <source>
        <dbReference type="ARBA" id="ARBA00022729"/>
    </source>
</evidence>
<dbReference type="InterPro" id="IPR051277">
    <property type="entry name" value="SEZ6_CSMD_C4BPB_Regulators"/>
</dbReference>
<feature type="disulfide bond" evidence="6">
    <location>
        <begin position="31"/>
        <end position="58"/>
    </location>
</feature>
<feature type="region of interest" description="Disordered" evidence="7">
    <location>
        <begin position="567"/>
        <end position="750"/>
    </location>
</feature>
<keyword evidence="1" id="KW-0479">Metal-binding</keyword>
<dbReference type="InterPro" id="IPR006585">
    <property type="entry name" value="FTP1"/>
</dbReference>
<dbReference type="PROSITE" id="PS50923">
    <property type="entry name" value="SUSHI"/>
    <property type="match status" value="4"/>
</dbReference>
<dbReference type="CDD" id="cd00033">
    <property type="entry name" value="CCP"/>
    <property type="match status" value="4"/>
</dbReference>
<feature type="domain" description="Sushi" evidence="9">
    <location>
        <begin position="253"/>
        <end position="314"/>
    </location>
</feature>
<dbReference type="Proteomes" id="UP000283509">
    <property type="component" value="Unassembled WGS sequence"/>
</dbReference>
<dbReference type="SMART" id="SM00607">
    <property type="entry name" value="FTP"/>
    <property type="match status" value="1"/>
</dbReference>
<feature type="domain" description="Sushi" evidence="9">
    <location>
        <begin position="1"/>
        <end position="60"/>
    </location>
</feature>
<keyword evidence="4" id="KW-0106">Calcium</keyword>
<name>A0A423SSZ9_PENVA</name>
<keyword evidence="6" id="KW-0768">Sushi</keyword>
<evidence type="ECO:0000259" key="9">
    <source>
        <dbReference type="PROSITE" id="PS50923"/>
    </source>
</evidence>
<proteinExistence type="predicted"/>
<feature type="compositionally biased region" description="Basic and acidic residues" evidence="7">
    <location>
        <begin position="525"/>
        <end position="535"/>
    </location>
</feature>
<feature type="disulfide bond" evidence="6">
    <location>
        <begin position="223"/>
        <end position="250"/>
    </location>
</feature>
<feature type="compositionally biased region" description="Low complexity" evidence="7">
    <location>
        <begin position="714"/>
        <end position="745"/>
    </location>
</feature>